<gene>
    <name evidence="3" type="ORF">NE695_17045</name>
</gene>
<feature type="compositionally biased region" description="Polar residues" evidence="1">
    <location>
        <begin position="259"/>
        <end position="268"/>
    </location>
</feature>
<reference evidence="3 4" key="1">
    <citation type="submission" date="2022-06" db="EMBL/GenBank/DDBJ databases">
        <title>Isolation of gut microbiota from human fecal samples.</title>
        <authorList>
            <person name="Pamer E.G."/>
            <person name="Barat B."/>
            <person name="Waligurski E."/>
            <person name="Medina S."/>
            <person name="Paddock L."/>
            <person name="Mostad J."/>
        </authorList>
    </citation>
    <scope>NUCLEOTIDE SEQUENCE [LARGE SCALE GENOMIC DNA]</scope>
    <source>
        <strain evidence="3 4">DFI.9.73</strain>
    </source>
</reference>
<dbReference type="EMBL" id="JANFZH010000059">
    <property type="protein sequence ID" value="MCQ4841620.1"/>
    <property type="molecule type" value="Genomic_DNA"/>
</dbReference>
<keyword evidence="2" id="KW-0472">Membrane</keyword>
<comment type="caution">
    <text evidence="3">The sequence shown here is derived from an EMBL/GenBank/DDBJ whole genome shotgun (WGS) entry which is preliminary data.</text>
</comment>
<evidence type="ECO:0000256" key="1">
    <source>
        <dbReference type="SAM" id="MobiDB-lite"/>
    </source>
</evidence>
<keyword evidence="2" id="KW-1133">Transmembrane helix</keyword>
<dbReference type="RefSeq" id="WP_066859983.1">
    <property type="nucleotide sequence ID" value="NZ_CABKVV010000009.1"/>
</dbReference>
<evidence type="ECO:0000313" key="4">
    <source>
        <dbReference type="Proteomes" id="UP001524473"/>
    </source>
</evidence>
<protein>
    <submittedName>
        <fullName evidence="3">Uncharacterized protein</fullName>
    </submittedName>
</protein>
<dbReference type="GeneID" id="90531008"/>
<organism evidence="3 4">
    <name type="scientific">Neglectibacter timonensis</name>
    <dbReference type="NCBI Taxonomy" id="1776382"/>
    <lineage>
        <taxon>Bacteria</taxon>
        <taxon>Bacillati</taxon>
        <taxon>Bacillota</taxon>
        <taxon>Clostridia</taxon>
        <taxon>Eubacteriales</taxon>
        <taxon>Oscillospiraceae</taxon>
        <taxon>Neglectibacter</taxon>
    </lineage>
</organism>
<evidence type="ECO:0000313" key="3">
    <source>
        <dbReference type="EMBL" id="MCQ4841620.1"/>
    </source>
</evidence>
<accession>A0ABT1S516</accession>
<keyword evidence="2" id="KW-0812">Transmembrane</keyword>
<feature type="transmembrane region" description="Helical" evidence="2">
    <location>
        <begin position="203"/>
        <end position="228"/>
    </location>
</feature>
<name>A0ABT1S516_9FIRM</name>
<keyword evidence="4" id="KW-1185">Reference proteome</keyword>
<evidence type="ECO:0000256" key="2">
    <source>
        <dbReference type="SAM" id="Phobius"/>
    </source>
</evidence>
<proteinExistence type="predicted"/>
<feature type="region of interest" description="Disordered" evidence="1">
    <location>
        <begin position="239"/>
        <end position="273"/>
    </location>
</feature>
<dbReference type="Proteomes" id="UP001524473">
    <property type="component" value="Unassembled WGS sequence"/>
</dbReference>
<sequence length="430" mass="47790">MASFSAKSKDLEPVYAQFSGDLFALCFFYTLRSNEATSLMQTILSDMAYREKTFRLALQGREGFFRAAYGGCMDYFLRKARKMPNAEELRKANVPFPLTDSLLSLLQLPYGSKAPLFFVLRLGLTEEEAGKLLDRSPAAVRHGLDKALKRAGLGREEAEAALASLSVGDSALQRVWDRFEMERSEDGFEGKQRLRFFKRRMDLAAPWAALGVLVFCGFCYLGVHYGWFNGIPYLSSSSYRSQMEPDPSNDPLKEINDYLNPSSQTSSLPEDPSAELPLEISTVSVFVPTDTGFTEYRVKDTPGDLTEVAAQMVALGGMPEGGKLLSVKLDNHGEEHAEGSSVVYTMGGTLTLNLEFNRDTADYLAEPAHETMLRAMVGTFVAFYQDHSLDEISFQCEGEEILCGSARAQDFLPDKLPVEKTVETNYRPAV</sequence>